<dbReference type="Proteomes" id="UP000007802">
    <property type="component" value="Unassembled WGS sequence"/>
</dbReference>
<protein>
    <submittedName>
        <fullName evidence="1">Uncharacterized protein</fullName>
    </submittedName>
</protein>
<proteinExistence type="predicted"/>
<dbReference type="AlphaFoldDB" id="A0A0J9HDP9"/>
<sequence length="52" mass="5777">MIVRCTPLVLTHSRPAGWLGLVAVSCIFRSLEISKCLNFEHFQPKTLVGLGH</sequence>
<evidence type="ECO:0000313" key="1">
    <source>
        <dbReference type="EMBL" id="KMW67149.1"/>
    </source>
</evidence>
<reference evidence="1" key="1">
    <citation type="submission" date="2010-03" db="EMBL/GenBank/DDBJ databases">
        <title>Annotation of Blastomyces dermatitidis strain ATCC 18188.</title>
        <authorList>
            <consortium name="The Broad Institute Genome Sequencing Platform"/>
            <consortium name="Broad Institute Genome Sequencing Center for Infectious Disease."/>
            <person name="Cuomo C."/>
            <person name="Klein B."/>
            <person name="Sullivan T."/>
            <person name="Heitman J."/>
            <person name="Young S."/>
            <person name="Zeng Q."/>
            <person name="Gargeya S."/>
            <person name="Alvarado L."/>
            <person name="Berlin A.M."/>
            <person name="Chapman S.B."/>
            <person name="Chen Z."/>
            <person name="Freedman E."/>
            <person name="Gellesch M."/>
            <person name="Goldberg J."/>
            <person name="Griggs A."/>
            <person name="Gujja S."/>
            <person name="Heilman E."/>
            <person name="Heiman D."/>
            <person name="Howarth C."/>
            <person name="Mehta T."/>
            <person name="Neiman D."/>
            <person name="Pearson M."/>
            <person name="Roberts A."/>
            <person name="Saif S."/>
            <person name="Shea T."/>
            <person name="Shenoy N."/>
            <person name="Sisk P."/>
            <person name="Stolte C."/>
            <person name="Sykes S."/>
            <person name="White J."/>
            <person name="Yandava C."/>
            <person name="Haas B."/>
            <person name="Nusbaum C."/>
            <person name="Birren B."/>
        </authorList>
    </citation>
    <scope>NUCLEOTIDE SEQUENCE</scope>
    <source>
        <strain evidence="1">ATCC 18188</strain>
    </source>
</reference>
<gene>
    <name evidence="1" type="ORF">BDDG_11940</name>
</gene>
<dbReference type="EMBL" id="GG749417">
    <property type="protein sequence ID" value="KMW67149.1"/>
    <property type="molecule type" value="Genomic_DNA"/>
</dbReference>
<name>A0A0J9HDP9_AJEDA</name>
<accession>A0A0J9HDP9</accession>
<organism evidence="1">
    <name type="scientific">Ajellomyces dermatitidis (strain ATCC 18188 / CBS 674.68)</name>
    <name type="common">Blastomyces dermatitidis</name>
    <dbReference type="NCBI Taxonomy" id="653446"/>
    <lineage>
        <taxon>Eukaryota</taxon>
        <taxon>Fungi</taxon>
        <taxon>Dikarya</taxon>
        <taxon>Ascomycota</taxon>
        <taxon>Pezizomycotina</taxon>
        <taxon>Eurotiomycetes</taxon>
        <taxon>Eurotiomycetidae</taxon>
        <taxon>Onygenales</taxon>
        <taxon>Ajellomycetaceae</taxon>
        <taxon>Blastomyces</taxon>
    </lineage>
</organism>
<dbReference type="PROSITE" id="PS51257">
    <property type="entry name" value="PROKAR_LIPOPROTEIN"/>
    <property type="match status" value="1"/>
</dbReference>